<protein>
    <submittedName>
        <fullName evidence="2">Uncharacterized protein</fullName>
    </submittedName>
</protein>
<dbReference type="EMBL" id="VSRR010000074">
    <property type="protein sequence ID" value="MPC09537.1"/>
    <property type="molecule type" value="Genomic_DNA"/>
</dbReference>
<evidence type="ECO:0000313" key="2">
    <source>
        <dbReference type="EMBL" id="MPC09537.1"/>
    </source>
</evidence>
<name>A0A5B7CIZ7_PORTR</name>
<gene>
    <name evidence="2" type="ORF">E2C01_002150</name>
</gene>
<comment type="caution">
    <text evidence="2">The sequence shown here is derived from an EMBL/GenBank/DDBJ whole genome shotgun (WGS) entry which is preliminary data.</text>
</comment>
<keyword evidence="3" id="KW-1185">Reference proteome</keyword>
<dbReference type="AlphaFoldDB" id="A0A5B7CIZ7"/>
<proteinExistence type="predicted"/>
<sequence length="63" mass="6782">MRLVCEAAWRREPADDGGHVLTIQRLETAAVMSLLHDAFTDPPTPTTSLPTPLALEGGTLPSR</sequence>
<evidence type="ECO:0000313" key="3">
    <source>
        <dbReference type="Proteomes" id="UP000324222"/>
    </source>
</evidence>
<evidence type="ECO:0000256" key="1">
    <source>
        <dbReference type="SAM" id="MobiDB-lite"/>
    </source>
</evidence>
<dbReference type="Proteomes" id="UP000324222">
    <property type="component" value="Unassembled WGS sequence"/>
</dbReference>
<reference evidence="2 3" key="1">
    <citation type="submission" date="2019-05" db="EMBL/GenBank/DDBJ databases">
        <title>Another draft genome of Portunus trituberculatus and its Hox gene families provides insights of decapod evolution.</title>
        <authorList>
            <person name="Jeong J.-H."/>
            <person name="Song I."/>
            <person name="Kim S."/>
            <person name="Choi T."/>
            <person name="Kim D."/>
            <person name="Ryu S."/>
            <person name="Kim W."/>
        </authorList>
    </citation>
    <scope>NUCLEOTIDE SEQUENCE [LARGE SCALE GENOMIC DNA]</scope>
    <source>
        <tissue evidence="2">Muscle</tissue>
    </source>
</reference>
<organism evidence="2 3">
    <name type="scientific">Portunus trituberculatus</name>
    <name type="common">Swimming crab</name>
    <name type="synonym">Neptunus trituberculatus</name>
    <dbReference type="NCBI Taxonomy" id="210409"/>
    <lineage>
        <taxon>Eukaryota</taxon>
        <taxon>Metazoa</taxon>
        <taxon>Ecdysozoa</taxon>
        <taxon>Arthropoda</taxon>
        <taxon>Crustacea</taxon>
        <taxon>Multicrustacea</taxon>
        <taxon>Malacostraca</taxon>
        <taxon>Eumalacostraca</taxon>
        <taxon>Eucarida</taxon>
        <taxon>Decapoda</taxon>
        <taxon>Pleocyemata</taxon>
        <taxon>Brachyura</taxon>
        <taxon>Eubrachyura</taxon>
        <taxon>Portunoidea</taxon>
        <taxon>Portunidae</taxon>
        <taxon>Portuninae</taxon>
        <taxon>Portunus</taxon>
    </lineage>
</organism>
<feature type="region of interest" description="Disordered" evidence="1">
    <location>
        <begin position="38"/>
        <end position="63"/>
    </location>
</feature>
<accession>A0A5B7CIZ7</accession>